<dbReference type="Gene3D" id="3.30.110.170">
    <property type="entry name" value="Protein of unknown function (DUF541), domain 1"/>
    <property type="match status" value="1"/>
</dbReference>
<feature type="chain" id="PRO_5021443206" description="DUF541 domain-containing protein" evidence="1">
    <location>
        <begin position="23"/>
        <end position="237"/>
    </location>
</feature>
<reference evidence="2 3" key="1">
    <citation type="journal article" date="2019" name="Sci. Rep.">
        <title>Comparative genomics of chytrid fungi reveal insights into the obligate biotrophic and pathogenic lifestyle of Synchytrium endobioticum.</title>
        <authorList>
            <person name="van de Vossenberg B.T.L.H."/>
            <person name="Warris S."/>
            <person name="Nguyen H.D.T."/>
            <person name="van Gent-Pelzer M.P.E."/>
            <person name="Joly D.L."/>
            <person name="van de Geest H.C."/>
            <person name="Bonants P.J.M."/>
            <person name="Smith D.S."/>
            <person name="Levesque C.A."/>
            <person name="van der Lee T.A.J."/>
        </authorList>
    </citation>
    <scope>NUCLEOTIDE SEQUENCE [LARGE SCALE GENOMIC DNA]</scope>
    <source>
        <strain evidence="2 3">CBS 675.73</strain>
    </source>
</reference>
<dbReference type="PANTHER" id="PTHR34387">
    <property type="entry name" value="SLR1258 PROTEIN"/>
    <property type="match status" value="1"/>
</dbReference>
<comment type="caution">
    <text evidence="2">The sequence shown here is derived from an EMBL/GenBank/DDBJ whole genome shotgun (WGS) entry which is preliminary data.</text>
</comment>
<proteinExistence type="predicted"/>
<dbReference type="AlphaFoldDB" id="A0A507FNT2"/>
<dbReference type="InterPro" id="IPR007497">
    <property type="entry name" value="SIMPL/DUF541"/>
</dbReference>
<dbReference type="Pfam" id="PF04402">
    <property type="entry name" value="SIMPL"/>
    <property type="match status" value="1"/>
</dbReference>
<accession>A0A507FNT2</accession>
<evidence type="ECO:0000313" key="3">
    <source>
        <dbReference type="Proteomes" id="UP000320333"/>
    </source>
</evidence>
<evidence type="ECO:0008006" key="4">
    <source>
        <dbReference type="Google" id="ProtNLM"/>
    </source>
</evidence>
<dbReference type="PANTHER" id="PTHR34387:SF2">
    <property type="entry name" value="SLR1258 PROTEIN"/>
    <property type="match status" value="1"/>
</dbReference>
<keyword evidence="3" id="KW-1185">Reference proteome</keyword>
<evidence type="ECO:0000313" key="2">
    <source>
        <dbReference type="EMBL" id="TPX77913.1"/>
    </source>
</evidence>
<dbReference type="InterPro" id="IPR052022">
    <property type="entry name" value="26kDa_periplasmic_antigen"/>
</dbReference>
<name>A0A507FNT2_9FUNG</name>
<dbReference type="EMBL" id="QEAP01000012">
    <property type="protein sequence ID" value="TPX77913.1"/>
    <property type="molecule type" value="Genomic_DNA"/>
</dbReference>
<dbReference type="Proteomes" id="UP000320333">
    <property type="component" value="Unassembled WGS sequence"/>
</dbReference>
<sequence>MTAFSNTMIALYAFMLFSAARAGDTVVKGTSLTVTGTGMLSLPADCATIVVAIEADAPTALDAQRRASSVTSDVFAVLADLKATRVSTNSVSINAVYNYTATPAIITGFSAQTTISFQTTKDGAGPAVDATIAKGITTLQSITFSANPDKYASASKKASAAAVQDALNQANNAALPLKLCVSSITSISLNAQPQNSGRPPMYFAKSAGSDAGTTLQAGDISATASADVVVQLGTKCI</sequence>
<protein>
    <recommendedName>
        <fullName evidence="4">DUF541 domain-containing protein</fullName>
    </recommendedName>
</protein>
<dbReference type="OrthoDB" id="2131569at2759"/>
<feature type="signal peptide" evidence="1">
    <location>
        <begin position="1"/>
        <end position="22"/>
    </location>
</feature>
<dbReference type="Gene3D" id="3.30.70.2970">
    <property type="entry name" value="Protein of unknown function (DUF541), domain 2"/>
    <property type="match status" value="1"/>
</dbReference>
<evidence type="ECO:0000256" key="1">
    <source>
        <dbReference type="SAM" id="SignalP"/>
    </source>
</evidence>
<keyword evidence="1" id="KW-0732">Signal</keyword>
<organism evidence="2 3">
    <name type="scientific">Chytriomyces confervae</name>
    <dbReference type="NCBI Taxonomy" id="246404"/>
    <lineage>
        <taxon>Eukaryota</taxon>
        <taxon>Fungi</taxon>
        <taxon>Fungi incertae sedis</taxon>
        <taxon>Chytridiomycota</taxon>
        <taxon>Chytridiomycota incertae sedis</taxon>
        <taxon>Chytridiomycetes</taxon>
        <taxon>Chytridiales</taxon>
        <taxon>Chytriomycetaceae</taxon>
        <taxon>Chytriomyces</taxon>
    </lineage>
</organism>
<gene>
    <name evidence="2" type="ORF">CcCBS67573_g00848</name>
</gene>
<dbReference type="GO" id="GO:0006974">
    <property type="term" value="P:DNA damage response"/>
    <property type="evidence" value="ECO:0007669"/>
    <property type="project" value="TreeGrafter"/>
</dbReference>